<evidence type="ECO:0000256" key="9">
    <source>
        <dbReference type="ARBA" id="ARBA00023136"/>
    </source>
</evidence>
<sequence length="791" mass="87368">MKSWKSMSRGFGAAALICVAARSATVMGAGVPSAHPVASAEPLASSAEWADSTVTLGEVGVTAIKSTTGLNRLPLVATVVGEREVERLNITTIKDMSEVAPNFYIPDYGSRMTSSVYIRGIGARIDQPVVGLNVDNVPYLNKDNFDFDLSDVERIELLRGPQSTLYGRNTMGGLINIYTLSPLKVQGLRTVLEYGSRNSLRAGVSYYGRINSGLGMAVSGNYSHTDGFYRNQYNGQKCDGENQGSLRWKTVWHLSPELRVENTASFQILRQGGYPYASYAIGETTGKIFEQDGVAPYLTGSVNYNDTCFYRRTAIADGLTVEWRPGRVTLSSITSVQYLADNMTLDQDFLPLDFFTLTQRRHEWAVTQDFVAKGTVGSHYSWLAGLFGFHRHTSMWAPVTFKADGIRGLITSNIPLQSEWHGDSFVLHSDFSNPVDGGAIYHQGSWQQGRWTFTLGLRLDVEHTALTYNSRCATGVTVNVPMGPLGTRPVSRDVSIDDHGHLSKTYVEFLPKIAATYSFGSRGESNVYASISRGYKSGGYNTQMFSDILKDRLYGEIIPAQMQEMLGMTAESYTVEEVASYRPEQSWNYEAGAHLSLLGGNLTAEGALFFIQCRDQQLTVFPEGSDTGRRMTNAGRTRSYGGELSLRWRTPVDGLSLSGSYGYTNACFRSYRSGNEDFRGKQIPYAPRNTLFVGADYRIGTGGKVLNNVIFDVNCRGIGRIMWDDQNAVEQPFYALLGASVTFEGPRYSLSLWGENLTCTQYDTFYFVSIGNSFVQRGKPCSLGATLRMKF</sequence>
<evidence type="ECO:0000256" key="1">
    <source>
        <dbReference type="ARBA" id="ARBA00004571"/>
    </source>
</evidence>
<proteinExistence type="inferred from homology"/>
<dbReference type="InterPro" id="IPR039426">
    <property type="entry name" value="TonB-dep_rcpt-like"/>
</dbReference>
<name>A0A1B1SB90_9BACT</name>
<keyword evidence="9 11" id="KW-0472">Membrane</keyword>
<evidence type="ECO:0000313" key="17">
    <source>
        <dbReference type="Proteomes" id="UP000186351"/>
    </source>
</evidence>
<keyword evidence="8 12" id="KW-0798">TonB box</keyword>
<protein>
    <recommendedName>
        <fullName evidence="18">TonB-dependent receptor</fullName>
    </recommendedName>
</protein>
<evidence type="ECO:0000256" key="11">
    <source>
        <dbReference type="PROSITE-ProRule" id="PRU01360"/>
    </source>
</evidence>
<evidence type="ECO:0000313" key="16">
    <source>
        <dbReference type="EMBL" id="ANU64061.2"/>
    </source>
</evidence>
<dbReference type="PANTHER" id="PTHR32552:SF81">
    <property type="entry name" value="TONB-DEPENDENT OUTER MEMBRANE RECEPTOR"/>
    <property type="match status" value="1"/>
</dbReference>
<evidence type="ECO:0000256" key="6">
    <source>
        <dbReference type="ARBA" id="ARBA00023004"/>
    </source>
</evidence>
<feature type="domain" description="TonB-dependent receptor-like beta-barrel" evidence="14">
    <location>
        <begin position="270"/>
        <end position="757"/>
    </location>
</feature>
<feature type="signal peptide" evidence="13">
    <location>
        <begin position="1"/>
        <end position="28"/>
    </location>
</feature>
<dbReference type="InterPro" id="IPR012910">
    <property type="entry name" value="Plug_dom"/>
</dbReference>
<keyword evidence="17" id="KW-1185">Reference proteome</keyword>
<keyword evidence="10 11" id="KW-0998">Cell outer membrane</keyword>
<comment type="similarity">
    <text evidence="11 12">Belongs to the TonB-dependent receptor family.</text>
</comment>
<dbReference type="PANTHER" id="PTHR32552">
    <property type="entry name" value="FERRICHROME IRON RECEPTOR-RELATED"/>
    <property type="match status" value="1"/>
</dbReference>
<evidence type="ECO:0000259" key="14">
    <source>
        <dbReference type="Pfam" id="PF00593"/>
    </source>
</evidence>
<dbReference type="EMBL" id="CP015402">
    <property type="protein sequence ID" value="ANU64061.2"/>
    <property type="molecule type" value="Genomic_DNA"/>
</dbReference>
<dbReference type="InterPro" id="IPR036942">
    <property type="entry name" value="Beta-barrel_TonB_sf"/>
</dbReference>
<accession>A0A1Z2XHD4</accession>
<feature type="domain" description="TonB-dependent receptor plug" evidence="15">
    <location>
        <begin position="73"/>
        <end position="173"/>
    </location>
</feature>
<evidence type="ECO:0000256" key="10">
    <source>
        <dbReference type="ARBA" id="ARBA00023237"/>
    </source>
</evidence>
<evidence type="ECO:0000256" key="12">
    <source>
        <dbReference type="RuleBase" id="RU003357"/>
    </source>
</evidence>
<reference evidence="17" key="1">
    <citation type="submission" date="2016-04" db="EMBL/GenBank/DDBJ databases">
        <title>Complete Genome Sequences of Twelve Strains of a Stable Defined Moderately Diverse Mouse Microbiota 2 (sDMDMm2).</title>
        <authorList>
            <person name="Uchimura Y."/>
            <person name="Wyss M."/>
            <person name="Brugiroux S."/>
            <person name="Limenitakis J.P."/>
            <person name="Stecher B."/>
            <person name="McCoy K.D."/>
            <person name="Macpherson A.J."/>
        </authorList>
    </citation>
    <scope>NUCLEOTIDE SEQUENCE [LARGE SCALE GENOMIC DNA]</scope>
    <source>
        <strain evidence="17">YL27</strain>
    </source>
</reference>
<dbReference type="GO" id="GO:0006826">
    <property type="term" value="P:iron ion transport"/>
    <property type="evidence" value="ECO:0007669"/>
    <property type="project" value="UniProtKB-KW"/>
</dbReference>
<evidence type="ECO:0000256" key="3">
    <source>
        <dbReference type="ARBA" id="ARBA00022452"/>
    </source>
</evidence>
<keyword evidence="7" id="KW-0406">Ion transport</keyword>
<dbReference type="STRING" id="1796646.A4V02_10285"/>
<evidence type="ECO:0000256" key="4">
    <source>
        <dbReference type="ARBA" id="ARBA00022496"/>
    </source>
</evidence>
<evidence type="ECO:0008006" key="18">
    <source>
        <dbReference type="Google" id="ProtNLM"/>
    </source>
</evidence>
<dbReference type="RefSeq" id="WP_084274092.1">
    <property type="nucleotide sequence ID" value="NZ_CAJTAP010000051.1"/>
</dbReference>
<evidence type="ECO:0000259" key="15">
    <source>
        <dbReference type="Pfam" id="PF07715"/>
    </source>
</evidence>
<accession>A0A1B1SB90</accession>
<dbReference type="Gene3D" id="2.40.170.20">
    <property type="entry name" value="TonB-dependent receptor, beta-barrel domain"/>
    <property type="match status" value="1"/>
</dbReference>
<comment type="subcellular location">
    <subcellularLocation>
        <location evidence="1 11">Cell outer membrane</location>
        <topology evidence="1 11">Multi-pass membrane protein</topology>
    </subcellularLocation>
</comment>
<dbReference type="SUPFAM" id="SSF56935">
    <property type="entry name" value="Porins"/>
    <property type="match status" value="1"/>
</dbReference>
<keyword evidence="4" id="KW-0410">Iron transport</keyword>
<dbReference type="InterPro" id="IPR000531">
    <property type="entry name" value="Beta-barrel_TonB"/>
</dbReference>
<keyword evidence="5 11" id="KW-0812">Transmembrane</keyword>
<evidence type="ECO:0000256" key="7">
    <source>
        <dbReference type="ARBA" id="ARBA00023065"/>
    </source>
</evidence>
<evidence type="ECO:0000256" key="5">
    <source>
        <dbReference type="ARBA" id="ARBA00022692"/>
    </source>
</evidence>
<dbReference type="OrthoDB" id="9775095at2"/>
<dbReference type="Proteomes" id="UP000186351">
    <property type="component" value="Chromosome"/>
</dbReference>
<feature type="chain" id="PRO_5013198613" description="TonB-dependent receptor" evidence="13">
    <location>
        <begin position="29"/>
        <end position="791"/>
    </location>
</feature>
<dbReference type="Pfam" id="PF07715">
    <property type="entry name" value="Plug"/>
    <property type="match status" value="1"/>
</dbReference>
<evidence type="ECO:0000256" key="13">
    <source>
        <dbReference type="SAM" id="SignalP"/>
    </source>
</evidence>
<dbReference type="Pfam" id="PF00593">
    <property type="entry name" value="TonB_dep_Rec_b-barrel"/>
    <property type="match status" value="1"/>
</dbReference>
<keyword evidence="2 11" id="KW-0813">Transport</keyword>
<gene>
    <name evidence="16" type="ORF">A4V02_10285</name>
</gene>
<dbReference type="GeneID" id="65537256"/>
<keyword evidence="3 11" id="KW-1134">Transmembrane beta strand</keyword>
<dbReference type="KEGG" id="pary:A4V02_10285"/>
<dbReference type="AlphaFoldDB" id="A0A1B1SB90"/>
<organism evidence="16 17">
    <name type="scientific">Muribaculum intestinale</name>
    <dbReference type="NCBI Taxonomy" id="1796646"/>
    <lineage>
        <taxon>Bacteria</taxon>
        <taxon>Pseudomonadati</taxon>
        <taxon>Bacteroidota</taxon>
        <taxon>Bacteroidia</taxon>
        <taxon>Bacteroidales</taxon>
        <taxon>Muribaculaceae</taxon>
        <taxon>Muribaculum</taxon>
    </lineage>
</organism>
<dbReference type="GO" id="GO:0009279">
    <property type="term" value="C:cell outer membrane"/>
    <property type="evidence" value="ECO:0007669"/>
    <property type="project" value="UniProtKB-SubCell"/>
</dbReference>
<keyword evidence="6" id="KW-0408">Iron</keyword>
<keyword evidence="13" id="KW-0732">Signal</keyword>
<dbReference type="PROSITE" id="PS52016">
    <property type="entry name" value="TONB_DEPENDENT_REC_3"/>
    <property type="match status" value="1"/>
</dbReference>
<evidence type="ECO:0000256" key="8">
    <source>
        <dbReference type="ARBA" id="ARBA00023077"/>
    </source>
</evidence>
<evidence type="ECO:0000256" key="2">
    <source>
        <dbReference type="ARBA" id="ARBA00022448"/>
    </source>
</evidence>